<dbReference type="AlphaFoldDB" id="A0A2P2DCB7"/>
<dbReference type="Proteomes" id="UP000245206">
    <property type="component" value="Unassembled WGS sequence"/>
</dbReference>
<feature type="region of interest" description="Disordered" evidence="1">
    <location>
        <begin position="26"/>
        <end position="58"/>
    </location>
</feature>
<reference evidence="3" key="1">
    <citation type="journal article" date="2019" name="Microbiol. Immunol.">
        <title>Molecular and phenotypic characterization of Leptospira johnsonii sp. nov., Leptospira ellinghausenii sp. nov. and Leptospira ryugenii sp. nov. isolated from soil and water in Japan.</title>
        <authorList>
            <person name="Masuzawa T."/>
            <person name="Saito M."/>
            <person name="Nakao R."/>
            <person name="Nikaido Y."/>
            <person name="Matsumoto M."/>
            <person name="Ogawa M."/>
            <person name="Yokoyama M."/>
            <person name="Hidaka Y."/>
            <person name="Tomita J."/>
            <person name="Sakakibara K."/>
            <person name="Suzuki K."/>
            <person name="Yasuda S."/>
            <person name="Sato H."/>
            <person name="Yamaguchi M."/>
            <person name="Yoshida S.I."/>
            <person name="Koizumi N."/>
            <person name="Kawamura Y."/>
        </authorList>
    </citation>
    <scope>NUCLEOTIDE SEQUENCE [LARGE SCALE GENOMIC DNA]</scope>
    <source>
        <strain evidence="3">E18</strain>
    </source>
</reference>
<comment type="caution">
    <text evidence="2">The sequence shown here is derived from an EMBL/GenBank/DDBJ whole genome shotgun (WGS) entry which is preliminary data.</text>
</comment>
<keyword evidence="3" id="KW-1185">Reference proteome</keyword>
<evidence type="ECO:0000256" key="1">
    <source>
        <dbReference type="SAM" id="MobiDB-lite"/>
    </source>
</evidence>
<feature type="compositionally biased region" description="Basic and acidic residues" evidence="1">
    <location>
        <begin position="64"/>
        <end position="78"/>
    </location>
</feature>
<name>A0A2P2DCB7_9LEPT</name>
<organism evidence="2 3">
    <name type="scientific">Leptospira ellinghausenii</name>
    <dbReference type="NCBI Taxonomy" id="1917822"/>
    <lineage>
        <taxon>Bacteria</taxon>
        <taxon>Pseudomonadati</taxon>
        <taxon>Spirochaetota</taxon>
        <taxon>Spirochaetia</taxon>
        <taxon>Leptospirales</taxon>
        <taxon>Leptospiraceae</taxon>
        <taxon>Leptospira</taxon>
    </lineage>
</organism>
<dbReference type="EMBL" id="BFAZ01000008">
    <property type="protein sequence ID" value="GBF42273.1"/>
    <property type="molecule type" value="Genomic_DNA"/>
</dbReference>
<evidence type="ECO:0000313" key="3">
    <source>
        <dbReference type="Proteomes" id="UP000245206"/>
    </source>
</evidence>
<feature type="region of interest" description="Disordered" evidence="1">
    <location>
        <begin position="64"/>
        <end position="83"/>
    </location>
</feature>
<dbReference type="OrthoDB" id="340227at2"/>
<proteinExistence type="predicted"/>
<dbReference type="RefSeq" id="WP_108959386.1">
    <property type="nucleotide sequence ID" value="NZ_BFAZ01000008.1"/>
</dbReference>
<sequence>MLFAAFAMILVGVLCFIYVALSPGKPKQTTYQPRKPLNQGQFRMPERPQVPPQLDERIRRERTISEDRHLSDSQKEEQTPSVVQKSEVLRPNDLGNLESEPIPPKESLFAIEGTLYLDHSGKLTFGEDSIDLDVMEDGLRNFKRVGSGNLREENGKFLFHSGNVTYTYTPEELDQVVLHNQGIVFILKEPKTPRPVFFTKEIDTFKEFLKQAALN</sequence>
<accession>A0A2P2DCB7</accession>
<gene>
    <name evidence="2" type="ORF">LPTSP2_15600</name>
</gene>
<protein>
    <submittedName>
        <fullName evidence="2">Uncharacterized protein</fullName>
    </submittedName>
</protein>
<dbReference type="NCBIfam" id="NF047771">
    <property type="entry name" value="LIC_11490_fam"/>
    <property type="match status" value="1"/>
</dbReference>
<evidence type="ECO:0000313" key="2">
    <source>
        <dbReference type="EMBL" id="GBF42273.1"/>
    </source>
</evidence>